<evidence type="ECO:0000313" key="2">
    <source>
        <dbReference type="Proteomes" id="UP001169764"/>
    </source>
</evidence>
<dbReference type="RefSeq" id="WP_303539119.1">
    <property type="nucleotide sequence ID" value="NZ_JAUOTP010000001.1"/>
</dbReference>
<protein>
    <recommendedName>
        <fullName evidence="3">UrcA family protein</fullName>
    </recommendedName>
</protein>
<accession>A0ABT8Y504</accession>
<comment type="caution">
    <text evidence="1">The sequence shown here is derived from an EMBL/GenBank/DDBJ whole genome shotgun (WGS) entry which is preliminary data.</text>
</comment>
<dbReference type="Proteomes" id="UP001169764">
    <property type="component" value="Unassembled WGS sequence"/>
</dbReference>
<keyword evidence="2" id="KW-1185">Reference proteome</keyword>
<sequence length="144" mass="15669">MRGMAAATFPVAVFFLIPPTETKASWSSIHHDVTPFSAAPAAETSAPDYAYPVSYGPPASPQFVRSEDRDGAIDEATAHEIAIADEDRAYGDGYAWASEHEVADARECRRLRRARASGCRDYVASLMPAPEPERQATDRIDPSL</sequence>
<organism evidence="1 2">
    <name type="scientific">Sphingomonas natans</name>
    <dbReference type="NCBI Taxonomy" id="3063330"/>
    <lineage>
        <taxon>Bacteria</taxon>
        <taxon>Pseudomonadati</taxon>
        <taxon>Pseudomonadota</taxon>
        <taxon>Alphaproteobacteria</taxon>
        <taxon>Sphingomonadales</taxon>
        <taxon>Sphingomonadaceae</taxon>
        <taxon>Sphingomonas</taxon>
    </lineage>
</organism>
<dbReference type="EMBL" id="JAUOTP010000001">
    <property type="protein sequence ID" value="MDO6412784.1"/>
    <property type="molecule type" value="Genomic_DNA"/>
</dbReference>
<proteinExistence type="predicted"/>
<name>A0ABT8Y504_9SPHN</name>
<gene>
    <name evidence="1" type="ORF">Q4F19_00160</name>
</gene>
<evidence type="ECO:0008006" key="3">
    <source>
        <dbReference type="Google" id="ProtNLM"/>
    </source>
</evidence>
<reference evidence="1" key="1">
    <citation type="submission" date="2023-07" db="EMBL/GenBank/DDBJ databases">
        <authorList>
            <person name="Kim M."/>
        </authorList>
    </citation>
    <scope>NUCLEOTIDE SEQUENCE</scope>
    <source>
        <strain evidence="1">BIUV-7</strain>
    </source>
</reference>
<evidence type="ECO:0000313" key="1">
    <source>
        <dbReference type="EMBL" id="MDO6412784.1"/>
    </source>
</evidence>